<dbReference type="CDD" id="cd17324">
    <property type="entry name" value="MFS_NepI_like"/>
    <property type="match status" value="1"/>
</dbReference>
<feature type="transmembrane region" description="Helical" evidence="7">
    <location>
        <begin position="130"/>
        <end position="153"/>
    </location>
</feature>
<sequence length="390" mass="42769">MNRLAIYLLAFGSFLMGTAEFVVAGILDTISKDLDISISLAGQLVTVYSLSFAFGSFALVLFTSKFDRKKVLLSTIIVFLMGNMIAFFSYHFELLMLSRIVLAVSGGLYTVVATNFAAKITSPEQKGSAIATVITGFSVSLVLGVPIGTLIAAYMDWRYIFMIIAIVTFLLLISIYNVIPQMKGTAQISIIHQLQIIKDKRVISALLTTLFWILGYTMLFTYISSLLQKFAGFSIELVSLCLLILGVFAFLGSRFGGYAVDKWGSVRTISISLIIHATALFLITNVLSTFALLLAVIMIWGAAAWTTTPANQFYLILLQPKFSETVLSFNTTIMNIGMTLGAGLGGLVIEYKSILHLGWIGGLMVMTAFITTIYSFLLNKKKELVVEIQI</sequence>
<dbReference type="AlphaFoldDB" id="A0A6I4VYF8"/>
<dbReference type="PROSITE" id="PS50850">
    <property type="entry name" value="MFS"/>
    <property type="match status" value="1"/>
</dbReference>
<evidence type="ECO:0000259" key="8">
    <source>
        <dbReference type="PROSITE" id="PS50850"/>
    </source>
</evidence>
<dbReference type="Pfam" id="PF07690">
    <property type="entry name" value="MFS_1"/>
    <property type="match status" value="1"/>
</dbReference>
<keyword evidence="2" id="KW-0813">Transport</keyword>
<dbReference type="InterPro" id="IPR050189">
    <property type="entry name" value="MFS_Efflux_Transporters"/>
</dbReference>
<evidence type="ECO:0000256" key="7">
    <source>
        <dbReference type="SAM" id="Phobius"/>
    </source>
</evidence>
<dbReference type="PANTHER" id="PTHR43124:SF10">
    <property type="entry name" value="PURINE EFFLUX PUMP PBUE"/>
    <property type="match status" value="1"/>
</dbReference>
<reference evidence="9 10" key="1">
    <citation type="submission" date="2019-12" db="EMBL/GenBank/DDBJ databases">
        <title>Whole-genome analyses of novel actinobacteria.</title>
        <authorList>
            <person name="Sahin N."/>
            <person name="Saygin H."/>
        </authorList>
    </citation>
    <scope>NUCLEOTIDE SEQUENCE [LARGE SCALE GENOMIC DNA]</scope>
    <source>
        <strain evidence="9 10">KC615</strain>
    </source>
</reference>
<protein>
    <submittedName>
        <fullName evidence="9">MFS transporter</fullName>
    </submittedName>
</protein>
<dbReference type="InterPro" id="IPR011701">
    <property type="entry name" value="MFS"/>
</dbReference>
<accession>A0A6I4VYF8</accession>
<feature type="transmembrane region" description="Helical" evidence="7">
    <location>
        <begin position="40"/>
        <end position="62"/>
    </location>
</feature>
<name>A0A6I4VYF8_9BACL</name>
<feature type="transmembrane region" description="Helical" evidence="7">
    <location>
        <begin position="230"/>
        <end position="252"/>
    </location>
</feature>
<evidence type="ECO:0000313" key="9">
    <source>
        <dbReference type="EMBL" id="MXQ53102.1"/>
    </source>
</evidence>
<dbReference type="GO" id="GO:0005886">
    <property type="term" value="C:plasma membrane"/>
    <property type="evidence" value="ECO:0007669"/>
    <property type="project" value="UniProtKB-SubCell"/>
</dbReference>
<dbReference type="InterPro" id="IPR020846">
    <property type="entry name" value="MFS_dom"/>
</dbReference>
<evidence type="ECO:0000256" key="5">
    <source>
        <dbReference type="ARBA" id="ARBA00022989"/>
    </source>
</evidence>
<evidence type="ECO:0000256" key="4">
    <source>
        <dbReference type="ARBA" id="ARBA00022692"/>
    </source>
</evidence>
<comment type="caution">
    <text evidence="9">The sequence shown here is derived from an EMBL/GenBank/DDBJ whole genome shotgun (WGS) entry which is preliminary data.</text>
</comment>
<dbReference type="SUPFAM" id="SSF103473">
    <property type="entry name" value="MFS general substrate transporter"/>
    <property type="match status" value="1"/>
</dbReference>
<proteinExistence type="predicted"/>
<dbReference type="EMBL" id="WUUL01000002">
    <property type="protein sequence ID" value="MXQ53102.1"/>
    <property type="molecule type" value="Genomic_DNA"/>
</dbReference>
<evidence type="ECO:0000256" key="3">
    <source>
        <dbReference type="ARBA" id="ARBA00022475"/>
    </source>
</evidence>
<dbReference type="GO" id="GO:0022857">
    <property type="term" value="F:transmembrane transporter activity"/>
    <property type="evidence" value="ECO:0007669"/>
    <property type="project" value="InterPro"/>
</dbReference>
<evidence type="ECO:0000256" key="6">
    <source>
        <dbReference type="ARBA" id="ARBA00023136"/>
    </source>
</evidence>
<feature type="domain" description="Major facilitator superfamily (MFS) profile" evidence="8">
    <location>
        <begin position="5"/>
        <end position="383"/>
    </location>
</feature>
<dbReference type="RefSeq" id="WP_160800431.1">
    <property type="nucleotide sequence ID" value="NZ_WUUL01000002.1"/>
</dbReference>
<feature type="transmembrane region" description="Helical" evidence="7">
    <location>
        <begin position="159"/>
        <end position="179"/>
    </location>
</feature>
<dbReference type="Proteomes" id="UP000430692">
    <property type="component" value="Unassembled WGS sequence"/>
</dbReference>
<evidence type="ECO:0000256" key="1">
    <source>
        <dbReference type="ARBA" id="ARBA00004651"/>
    </source>
</evidence>
<keyword evidence="6 7" id="KW-0472">Membrane</keyword>
<dbReference type="PANTHER" id="PTHR43124">
    <property type="entry name" value="PURINE EFFLUX PUMP PBUE"/>
    <property type="match status" value="1"/>
</dbReference>
<dbReference type="InterPro" id="IPR036259">
    <property type="entry name" value="MFS_trans_sf"/>
</dbReference>
<keyword evidence="4 7" id="KW-0812">Transmembrane</keyword>
<keyword evidence="3" id="KW-1003">Cell membrane</keyword>
<keyword evidence="10" id="KW-1185">Reference proteome</keyword>
<feature type="transmembrane region" description="Helical" evidence="7">
    <location>
        <begin position="96"/>
        <end position="118"/>
    </location>
</feature>
<evidence type="ECO:0000256" key="2">
    <source>
        <dbReference type="ARBA" id="ARBA00022448"/>
    </source>
</evidence>
<organism evidence="9 10">
    <name type="scientific">Shimazuella alba</name>
    <dbReference type="NCBI Taxonomy" id="2690964"/>
    <lineage>
        <taxon>Bacteria</taxon>
        <taxon>Bacillati</taxon>
        <taxon>Bacillota</taxon>
        <taxon>Bacilli</taxon>
        <taxon>Bacillales</taxon>
        <taxon>Thermoactinomycetaceae</taxon>
        <taxon>Shimazuella</taxon>
    </lineage>
</organism>
<feature type="transmembrane region" description="Helical" evidence="7">
    <location>
        <begin position="356"/>
        <end position="377"/>
    </location>
</feature>
<evidence type="ECO:0000313" key="10">
    <source>
        <dbReference type="Proteomes" id="UP000430692"/>
    </source>
</evidence>
<keyword evidence="5 7" id="KW-1133">Transmembrane helix</keyword>
<feature type="transmembrane region" description="Helical" evidence="7">
    <location>
        <begin position="202"/>
        <end position="224"/>
    </location>
</feature>
<feature type="transmembrane region" description="Helical" evidence="7">
    <location>
        <begin position="71"/>
        <end position="90"/>
    </location>
</feature>
<feature type="transmembrane region" description="Helical" evidence="7">
    <location>
        <begin position="326"/>
        <end position="349"/>
    </location>
</feature>
<comment type="subcellular location">
    <subcellularLocation>
        <location evidence="1">Cell membrane</location>
        <topology evidence="1">Multi-pass membrane protein</topology>
    </subcellularLocation>
</comment>
<gene>
    <name evidence="9" type="ORF">GSM42_05020</name>
</gene>
<dbReference type="Gene3D" id="1.20.1250.20">
    <property type="entry name" value="MFS general substrate transporter like domains"/>
    <property type="match status" value="2"/>
</dbReference>
<feature type="transmembrane region" description="Helical" evidence="7">
    <location>
        <begin position="273"/>
        <end position="306"/>
    </location>
</feature>